<feature type="domain" description="Ketoreductase" evidence="3">
    <location>
        <begin position="6"/>
        <end position="182"/>
    </location>
</feature>
<dbReference type="PROSITE" id="PS00061">
    <property type="entry name" value="ADH_SHORT"/>
    <property type="match status" value="1"/>
</dbReference>
<name>A0A2S5GL26_9BURK</name>
<dbReference type="InterPro" id="IPR002347">
    <property type="entry name" value="SDR_fam"/>
</dbReference>
<dbReference type="PRINTS" id="PR00081">
    <property type="entry name" value="GDHRDH"/>
</dbReference>
<dbReference type="SMART" id="SM00822">
    <property type="entry name" value="PKS_KR"/>
    <property type="match status" value="1"/>
</dbReference>
<dbReference type="Proteomes" id="UP000239990">
    <property type="component" value="Unassembled WGS sequence"/>
</dbReference>
<keyword evidence="2" id="KW-0560">Oxidoreductase</keyword>
<protein>
    <submittedName>
        <fullName evidence="4">Short-chain dehydrogenase</fullName>
    </submittedName>
</protein>
<evidence type="ECO:0000313" key="5">
    <source>
        <dbReference type="Proteomes" id="UP000239990"/>
    </source>
</evidence>
<dbReference type="PANTHER" id="PTHR44169:SF6">
    <property type="entry name" value="NADPH-DEPENDENT 1-ACYLDIHYDROXYACETONE PHOSPHATE REDUCTASE"/>
    <property type="match status" value="1"/>
</dbReference>
<dbReference type="InterPro" id="IPR057326">
    <property type="entry name" value="KR_dom"/>
</dbReference>
<reference evidence="4 5" key="1">
    <citation type="submission" date="2018-02" db="EMBL/GenBank/DDBJ databases">
        <title>Draft Genome of Achromobacter spanius stain 6.</title>
        <authorList>
            <person name="Gunasekera T.S."/>
            <person name="Radwan O."/>
            <person name="Ruiz O.N."/>
        </authorList>
    </citation>
    <scope>NUCLEOTIDE SEQUENCE [LARGE SCALE GENOMIC DNA]</scope>
    <source>
        <strain evidence="4 5">6</strain>
    </source>
</reference>
<sequence>MQMTGNTIFITGGTSGIGRALAEQFHSLGNKVIVAGRRQALLDEVAAANPGIDGVALDISDAADIERVAAQLIRDYPTLNVVINNAGIMPFDDPSGRIDDAVSRQILDTNLLGPIRLTSALVEHLKAQPRATIIHNTSVLAYVPIATNAVYSASKAALHSYALSQRFMLRDTSVTVQEIAPPWVDTDLIKKSGDPRAMPLDAFIAETMTGLATDAPEVFVEAIRALRDNPGLGEHALVHGFNAEIAANPIPV</sequence>
<evidence type="ECO:0000256" key="1">
    <source>
        <dbReference type="ARBA" id="ARBA00006484"/>
    </source>
</evidence>
<evidence type="ECO:0000313" key="4">
    <source>
        <dbReference type="EMBL" id="PPA73616.1"/>
    </source>
</evidence>
<dbReference type="AlphaFoldDB" id="A0A2S5GL26"/>
<dbReference type="OrthoDB" id="9810734at2"/>
<gene>
    <name evidence="4" type="ORF">C4E15_25155</name>
</gene>
<dbReference type="SUPFAM" id="SSF51735">
    <property type="entry name" value="NAD(P)-binding Rossmann-fold domains"/>
    <property type="match status" value="1"/>
</dbReference>
<evidence type="ECO:0000259" key="3">
    <source>
        <dbReference type="SMART" id="SM00822"/>
    </source>
</evidence>
<dbReference type="Gene3D" id="3.40.50.720">
    <property type="entry name" value="NAD(P)-binding Rossmann-like Domain"/>
    <property type="match status" value="1"/>
</dbReference>
<organism evidence="4 5">
    <name type="scientific">Achromobacter spanius</name>
    <dbReference type="NCBI Taxonomy" id="217203"/>
    <lineage>
        <taxon>Bacteria</taxon>
        <taxon>Pseudomonadati</taxon>
        <taxon>Pseudomonadota</taxon>
        <taxon>Betaproteobacteria</taxon>
        <taxon>Burkholderiales</taxon>
        <taxon>Alcaligenaceae</taxon>
        <taxon>Achromobacter</taxon>
    </lineage>
</organism>
<dbReference type="PANTHER" id="PTHR44169">
    <property type="entry name" value="NADPH-DEPENDENT 1-ACYLDIHYDROXYACETONE PHOSPHATE REDUCTASE"/>
    <property type="match status" value="1"/>
</dbReference>
<accession>A0A2S5GL26</accession>
<dbReference type="InterPro" id="IPR036291">
    <property type="entry name" value="NAD(P)-bd_dom_sf"/>
</dbReference>
<dbReference type="EMBL" id="PREU01000014">
    <property type="protein sequence ID" value="PPA73616.1"/>
    <property type="molecule type" value="Genomic_DNA"/>
</dbReference>
<dbReference type="RefSeq" id="WP_104145319.1">
    <property type="nucleotide sequence ID" value="NZ_PREU01000014.1"/>
</dbReference>
<comment type="caution">
    <text evidence="4">The sequence shown here is derived from an EMBL/GenBank/DDBJ whole genome shotgun (WGS) entry which is preliminary data.</text>
</comment>
<comment type="similarity">
    <text evidence="1">Belongs to the short-chain dehydrogenases/reductases (SDR) family.</text>
</comment>
<dbReference type="Pfam" id="PF00106">
    <property type="entry name" value="adh_short"/>
    <property type="match status" value="1"/>
</dbReference>
<dbReference type="InterPro" id="IPR020904">
    <property type="entry name" value="Sc_DH/Rdtase_CS"/>
</dbReference>
<evidence type="ECO:0000256" key="2">
    <source>
        <dbReference type="ARBA" id="ARBA00023002"/>
    </source>
</evidence>
<dbReference type="GO" id="GO:0016491">
    <property type="term" value="F:oxidoreductase activity"/>
    <property type="evidence" value="ECO:0007669"/>
    <property type="project" value="UniProtKB-KW"/>
</dbReference>
<proteinExistence type="inferred from homology"/>